<gene>
    <name evidence="1" type="ORF">Patl1_11699</name>
</gene>
<name>A0ACC1A5Q2_9ROSI</name>
<dbReference type="Proteomes" id="UP001164250">
    <property type="component" value="Chromosome 12"/>
</dbReference>
<evidence type="ECO:0000313" key="1">
    <source>
        <dbReference type="EMBL" id="KAJ0081554.1"/>
    </source>
</evidence>
<reference evidence="2" key="1">
    <citation type="journal article" date="2023" name="G3 (Bethesda)">
        <title>Genome assembly and association tests identify interacting loci associated with vigor, precocity, and sex in interspecific pistachio rootstocks.</title>
        <authorList>
            <person name="Palmer W."/>
            <person name="Jacygrad E."/>
            <person name="Sagayaradj S."/>
            <person name="Cavanaugh K."/>
            <person name="Han R."/>
            <person name="Bertier L."/>
            <person name="Beede B."/>
            <person name="Kafkas S."/>
            <person name="Golino D."/>
            <person name="Preece J."/>
            <person name="Michelmore R."/>
        </authorList>
    </citation>
    <scope>NUCLEOTIDE SEQUENCE [LARGE SCALE GENOMIC DNA]</scope>
</reference>
<dbReference type="EMBL" id="CM047908">
    <property type="protein sequence ID" value="KAJ0081554.1"/>
    <property type="molecule type" value="Genomic_DNA"/>
</dbReference>
<proteinExistence type="predicted"/>
<protein>
    <submittedName>
        <fullName evidence="1">Uncharacterized protein</fullName>
    </submittedName>
</protein>
<evidence type="ECO:0000313" key="2">
    <source>
        <dbReference type="Proteomes" id="UP001164250"/>
    </source>
</evidence>
<sequence length="254" mass="28240">MVAFHLTLENIKVYRLCKDLSFNNLIGRIPSALFSIDSLSHLFLGNNSLSGILPEQKALHLQNMNLVGNNFTFDSSNIRPRIFDLSFAIKCGGGDVLKVDKIAYEADDFDLVTGTTITELYRISRQSPGSLRYYGLSLENGLYNGTLWSKDFDITKKAGGDRRAITEKFNAMLSENYLEIQLFWAGKGTCCILTGGNYGPLISALSVIPDFTPTVGIARKKNQTWLIVGIAVALGILGLTLIFLIFLHEYKKRQ</sequence>
<accession>A0ACC1A5Q2</accession>
<organism evidence="1 2">
    <name type="scientific">Pistacia atlantica</name>
    <dbReference type="NCBI Taxonomy" id="434234"/>
    <lineage>
        <taxon>Eukaryota</taxon>
        <taxon>Viridiplantae</taxon>
        <taxon>Streptophyta</taxon>
        <taxon>Embryophyta</taxon>
        <taxon>Tracheophyta</taxon>
        <taxon>Spermatophyta</taxon>
        <taxon>Magnoliopsida</taxon>
        <taxon>eudicotyledons</taxon>
        <taxon>Gunneridae</taxon>
        <taxon>Pentapetalae</taxon>
        <taxon>rosids</taxon>
        <taxon>malvids</taxon>
        <taxon>Sapindales</taxon>
        <taxon>Anacardiaceae</taxon>
        <taxon>Pistacia</taxon>
    </lineage>
</organism>
<comment type="caution">
    <text evidence="1">The sequence shown here is derived from an EMBL/GenBank/DDBJ whole genome shotgun (WGS) entry which is preliminary data.</text>
</comment>
<keyword evidence="2" id="KW-1185">Reference proteome</keyword>